<evidence type="ECO:0000313" key="2">
    <source>
        <dbReference type="Proteomes" id="UP000828922"/>
    </source>
</evidence>
<protein>
    <submittedName>
        <fullName evidence="1">Uncharacterized protein</fullName>
    </submittedName>
</protein>
<accession>A0ACB8HN68</accession>
<proteinExistence type="predicted"/>
<dbReference type="Proteomes" id="UP000828922">
    <property type="component" value="Linkage Group LG07"/>
</dbReference>
<reference evidence="2" key="1">
    <citation type="journal article" date="2022" name="New Phytol.">
        <title>Phylogenomic structure and speciation in an emerging model: the Sphagnum magellanicum complex (Bryophyta).</title>
        <authorList>
            <person name="Shaw A.J."/>
            <person name="Piatkowski B."/>
            <person name="Duffy A.M."/>
            <person name="Aguero B."/>
            <person name="Imwattana K."/>
            <person name="Nieto-Lugilde M."/>
            <person name="Healey A."/>
            <person name="Weston D.J."/>
            <person name="Patel M.N."/>
            <person name="Schmutz J."/>
            <person name="Grimwood J."/>
            <person name="Yavitt J.B."/>
            <person name="Hassel K."/>
            <person name="Stenoien H.K."/>
            <person name="Flatberg K.I."/>
            <person name="Bickford C.P."/>
            <person name="Hicks K.A."/>
        </authorList>
    </citation>
    <scope>NUCLEOTIDE SEQUENCE [LARGE SCALE GENOMIC DNA]</scope>
</reference>
<organism evidence="1 2">
    <name type="scientific">Sphagnum magellanicum</name>
    <dbReference type="NCBI Taxonomy" id="128215"/>
    <lineage>
        <taxon>Eukaryota</taxon>
        <taxon>Viridiplantae</taxon>
        <taxon>Streptophyta</taxon>
        <taxon>Embryophyta</taxon>
        <taxon>Bryophyta</taxon>
        <taxon>Sphagnophytina</taxon>
        <taxon>Sphagnopsida</taxon>
        <taxon>Sphagnales</taxon>
        <taxon>Sphagnaceae</taxon>
        <taxon>Sphagnum</taxon>
    </lineage>
</organism>
<comment type="caution">
    <text evidence="1">The sequence shown here is derived from an EMBL/GenBank/DDBJ whole genome shotgun (WGS) entry which is preliminary data.</text>
</comment>
<gene>
    <name evidence="1" type="ORF">CY35_07G098300</name>
</gene>
<evidence type="ECO:0000313" key="1">
    <source>
        <dbReference type="EMBL" id="KAH9557691.1"/>
    </source>
</evidence>
<name>A0ACB8HN68_9BRYO</name>
<dbReference type="EMBL" id="CM038913">
    <property type="protein sequence ID" value="KAH9557691.1"/>
    <property type="molecule type" value="Genomic_DNA"/>
</dbReference>
<sequence length="488" mass="55472">MDDGVVEQAQNKKAIMNISNMMEWEESYTPLPYVFMALLLLWTVCVIVWTFNTWTKRRWQQCSNLQWILTSVPVLKVLVLGLSFVFWYSCLISSQCSFWVAFGVFVSRIFFETACFSAFLLIAHGYCIMHEQLSVRDRRNIAALGSLLYLILTGYKSAVPQFSVLMVLMYGMLFYVIMAHIARNLALLRDQLQHIQDEGVHTMHSAIYTKYRMFKRFQMAMFMVVIAEFLMHAAAEGVGKEYWIRLLMRELTEGIIFFHIGWTFRSRGFTPFFTMVPSLHSSGKYSLPPIYSVEMNEKEFKNLDYEEWHIGVPTSLSKGGSNHKQMMVIVHNPGMSNFVFTDDNKLPCRNPESFVTVPATSQIPLSSTTSSCPCPTTNHNICPDPSSSLVENKGLELSCVRVSSSNFTSRGDLGVGKESGWNSSSKDARKSATTTLAANEKEIIVDMKGLKGYSFLPFENSYNGDHQLLHSRSNTNLQSFVSHHSSIV</sequence>
<keyword evidence="2" id="KW-1185">Reference proteome</keyword>